<reference evidence="1 2" key="1">
    <citation type="submission" date="2023-04" db="EMBL/GenBank/DDBJ databases">
        <title>Forest soil microbial communities from Buena Vista Peninsula, Colon Province, Panama.</title>
        <authorList>
            <person name="Bouskill N."/>
        </authorList>
    </citation>
    <scope>NUCLEOTIDE SEQUENCE [LARGE SCALE GENOMIC DNA]</scope>
    <source>
        <strain evidence="1 2">CFH S0262</strain>
    </source>
</reference>
<sequence length="227" mass="24942">MSQGGCSTLGCMNPPRTRGMCHNCYVRWHTRQTAFGRFESRYVEPELARKHVQLLQESMSMKAIAAAAGVSDSAVRALLVGKGAGTEPSTRLLRTVADSLLAVPVPPQGTVAPHIRDGQQVDGTGTRRRLRALIAAGHTQSELDTRLGWTVGSVNRIVNGRTRRVTAGRHRETAALFKELQLIPGTSARARARALRSRWPLPFQWDEETIDDPAARSIQCRSNRRAA</sequence>
<keyword evidence="2" id="KW-1185">Reference proteome</keyword>
<name>A0ABT6MIB1_9NOCA</name>
<accession>A0ABT6MIB1</accession>
<proteinExistence type="predicted"/>
<dbReference type="Proteomes" id="UP001160334">
    <property type="component" value="Unassembled WGS sequence"/>
</dbReference>
<protein>
    <submittedName>
        <fullName evidence="1">Transcriptional regulator with XRE-family HTH domain</fullName>
    </submittedName>
</protein>
<dbReference type="CDD" id="cd00093">
    <property type="entry name" value="HTH_XRE"/>
    <property type="match status" value="1"/>
</dbReference>
<gene>
    <name evidence="1" type="ORF">M2280_005314</name>
</gene>
<comment type="caution">
    <text evidence="1">The sequence shown here is derived from an EMBL/GenBank/DDBJ whole genome shotgun (WGS) entry which is preliminary data.</text>
</comment>
<evidence type="ECO:0000313" key="1">
    <source>
        <dbReference type="EMBL" id="MDH6284063.1"/>
    </source>
</evidence>
<dbReference type="EMBL" id="JARXVC010000017">
    <property type="protein sequence ID" value="MDH6284063.1"/>
    <property type="molecule type" value="Genomic_DNA"/>
</dbReference>
<dbReference type="InterPro" id="IPR001387">
    <property type="entry name" value="Cro/C1-type_HTH"/>
</dbReference>
<evidence type="ECO:0000313" key="2">
    <source>
        <dbReference type="Proteomes" id="UP001160334"/>
    </source>
</evidence>
<organism evidence="1 2">
    <name type="scientific">Prescottella agglutinans</name>
    <dbReference type="NCBI Taxonomy" id="1644129"/>
    <lineage>
        <taxon>Bacteria</taxon>
        <taxon>Bacillati</taxon>
        <taxon>Actinomycetota</taxon>
        <taxon>Actinomycetes</taxon>
        <taxon>Mycobacteriales</taxon>
        <taxon>Nocardiaceae</taxon>
        <taxon>Prescottella</taxon>
    </lineage>
</organism>